<accession>A0A0K1S8Q8</accession>
<gene>
    <name evidence="1" type="ORF">VL20_5552</name>
</gene>
<dbReference type="EMBL" id="CP011339">
    <property type="protein sequence ID" value="AKV70376.1"/>
    <property type="molecule type" value="Genomic_DNA"/>
</dbReference>
<organism evidence="1 2">
    <name type="scientific">Microcystis panniformis FACHB-1757</name>
    <dbReference type="NCBI Taxonomy" id="1638788"/>
    <lineage>
        <taxon>Bacteria</taxon>
        <taxon>Bacillati</taxon>
        <taxon>Cyanobacteriota</taxon>
        <taxon>Cyanophyceae</taxon>
        <taxon>Oscillatoriophycideae</taxon>
        <taxon>Chroococcales</taxon>
        <taxon>Microcystaceae</taxon>
        <taxon>Microcystis</taxon>
    </lineage>
</organism>
<dbReference type="AlphaFoldDB" id="A0A0K1S8Q8"/>
<proteinExistence type="predicted"/>
<reference evidence="1 2" key="1">
    <citation type="journal article" date="2016" name="Stand. Genomic Sci.">
        <title>Complete genome sequence and genomic characterization of Microcystis panniformis FACHB 1757 by third-generation sequencing.</title>
        <authorList>
            <person name="Zhang J.Y."/>
            <person name="Guan R."/>
            <person name="Zhang H.J."/>
            <person name="Li H."/>
            <person name="Xiao P."/>
            <person name="Yu G.L."/>
            <person name="Du L."/>
            <person name="Cao D.M."/>
            <person name="Zhu B.C."/>
            <person name="Li R.H."/>
            <person name="Lu Z.H."/>
        </authorList>
    </citation>
    <scope>NUCLEOTIDE SEQUENCE [LARGE SCALE GENOMIC DNA]</scope>
    <source>
        <strain evidence="1 2">FACHB-1757</strain>
    </source>
</reference>
<evidence type="ECO:0000313" key="1">
    <source>
        <dbReference type="EMBL" id="AKV70376.1"/>
    </source>
</evidence>
<protein>
    <submittedName>
        <fullName evidence="1">Uncharacterized protein</fullName>
    </submittedName>
</protein>
<name>A0A0K1S8Q8_9CHRO</name>
<dbReference type="PATRIC" id="fig|1638788.3.peg.5597"/>
<sequence length="56" mass="6670">MSHQINRLTRQKPNSLVIFWRKSQAFSLNPTLYTLFHFPSACHPVSRNNYSFPSRF</sequence>
<dbReference type="Proteomes" id="UP000068167">
    <property type="component" value="Chromosome"/>
</dbReference>
<evidence type="ECO:0000313" key="2">
    <source>
        <dbReference type="Proteomes" id="UP000068167"/>
    </source>
</evidence>
<dbReference type="KEGG" id="mpk:VL20_5552"/>
<keyword evidence="2" id="KW-1185">Reference proteome</keyword>